<keyword evidence="1" id="KW-1133">Transmembrane helix</keyword>
<keyword evidence="1" id="KW-0812">Transmembrane</keyword>
<comment type="caution">
    <text evidence="2">The sequence shown here is derived from an EMBL/GenBank/DDBJ whole genome shotgun (WGS) entry which is preliminary data.</text>
</comment>
<dbReference type="Proteomes" id="UP000297729">
    <property type="component" value="Unassembled WGS sequence"/>
</dbReference>
<name>A0A4Y9S2X1_9BURK</name>
<accession>A0A4Y9S2X1</accession>
<evidence type="ECO:0000256" key="1">
    <source>
        <dbReference type="SAM" id="Phobius"/>
    </source>
</evidence>
<keyword evidence="1" id="KW-0472">Membrane</keyword>
<feature type="transmembrane region" description="Helical" evidence="1">
    <location>
        <begin position="12"/>
        <end position="37"/>
    </location>
</feature>
<sequence length="100" mass="10565">MQLLAENGCTGATPWWLAAVELVVGLALVSGMLTPIASLLSGAYQMVCLGHATWSHAAPLLIAVITAIALVLLGAGAYSLDARLFGRRRLVLPLNHMERD</sequence>
<proteinExistence type="predicted"/>
<dbReference type="OrthoDB" id="5959239at2"/>
<evidence type="ECO:0008006" key="4">
    <source>
        <dbReference type="Google" id="ProtNLM"/>
    </source>
</evidence>
<protein>
    <recommendedName>
        <fullName evidence="4">DoxX family protein</fullName>
    </recommendedName>
</protein>
<organism evidence="2 3">
    <name type="scientific">Duganella callida</name>
    <dbReference type="NCBI Taxonomy" id="2561932"/>
    <lineage>
        <taxon>Bacteria</taxon>
        <taxon>Pseudomonadati</taxon>
        <taxon>Pseudomonadota</taxon>
        <taxon>Betaproteobacteria</taxon>
        <taxon>Burkholderiales</taxon>
        <taxon>Oxalobacteraceae</taxon>
        <taxon>Telluria group</taxon>
        <taxon>Duganella</taxon>
    </lineage>
</organism>
<keyword evidence="3" id="KW-1185">Reference proteome</keyword>
<feature type="transmembrane region" description="Helical" evidence="1">
    <location>
        <begin position="57"/>
        <end position="80"/>
    </location>
</feature>
<dbReference type="RefSeq" id="WP_135204391.1">
    <property type="nucleotide sequence ID" value="NZ_SPVG01000250.1"/>
</dbReference>
<reference evidence="2 3" key="1">
    <citation type="submission" date="2019-03" db="EMBL/GenBank/DDBJ databases">
        <title>Draft Genome Sequence of Duganella callidus sp. nov., a Novel Duganella Species Isolated from Cultivated Soil.</title>
        <authorList>
            <person name="Raths R."/>
            <person name="Peta V."/>
            <person name="Bucking H."/>
        </authorList>
    </citation>
    <scope>NUCLEOTIDE SEQUENCE [LARGE SCALE GENOMIC DNA]</scope>
    <source>
        <strain evidence="2 3">DN04</strain>
    </source>
</reference>
<dbReference type="EMBL" id="SPVG01000250">
    <property type="protein sequence ID" value="TFW15644.1"/>
    <property type="molecule type" value="Genomic_DNA"/>
</dbReference>
<dbReference type="AlphaFoldDB" id="A0A4Y9S2X1"/>
<gene>
    <name evidence="2" type="ORF">E4L98_25745</name>
</gene>
<evidence type="ECO:0000313" key="2">
    <source>
        <dbReference type="EMBL" id="TFW15644.1"/>
    </source>
</evidence>
<evidence type="ECO:0000313" key="3">
    <source>
        <dbReference type="Proteomes" id="UP000297729"/>
    </source>
</evidence>